<gene>
    <name evidence="1" type="ORF">LVJ83_02760</name>
</gene>
<evidence type="ECO:0000313" key="2">
    <source>
        <dbReference type="Proteomes" id="UP000829817"/>
    </source>
</evidence>
<reference evidence="1 2" key="1">
    <citation type="journal article" date="2022" name="Res Sq">
        <title>Evolution of multicellular longitudinally dividing oral cavity symbionts (Neisseriaceae).</title>
        <authorList>
            <person name="Nyongesa S."/>
            <person name="Weber P."/>
            <person name="Bernet E."/>
            <person name="Pullido F."/>
            <person name="Nieckarz M."/>
            <person name="Delaby M."/>
            <person name="Nieves C."/>
            <person name="Viehboeck T."/>
            <person name="Krause N."/>
            <person name="Rivera-Millot A."/>
            <person name="Nakamura A."/>
            <person name="Vischer N."/>
            <person name="VanNieuwenhze M."/>
            <person name="Brun Y."/>
            <person name="Cava F."/>
            <person name="Bulgheresi S."/>
            <person name="Veyrier F."/>
        </authorList>
    </citation>
    <scope>NUCLEOTIDE SEQUENCE [LARGE SCALE GENOMIC DNA]</scope>
    <source>
        <strain evidence="1 2">CCUG 63373m</strain>
    </source>
</reference>
<organism evidence="1 2">
    <name type="scientific">Uruburuella testudinis</name>
    <dbReference type="NCBI Taxonomy" id="1282863"/>
    <lineage>
        <taxon>Bacteria</taxon>
        <taxon>Pseudomonadati</taxon>
        <taxon>Pseudomonadota</taxon>
        <taxon>Betaproteobacteria</taxon>
        <taxon>Neisseriales</taxon>
        <taxon>Neisseriaceae</taxon>
        <taxon>Uruburuella</taxon>
    </lineage>
</organism>
<dbReference type="RefSeq" id="WP_244786094.1">
    <property type="nucleotide sequence ID" value="NZ_CP091508.1"/>
</dbReference>
<proteinExistence type="predicted"/>
<sequence>MLLQSAPSLPWESGRGRQTVGLRAAAGFSDGLKQQKAHRCHTHDALDDSAHHAVFFQTAFIHKAV</sequence>
<protein>
    <submittedName>
        <fullName evidence="1">Uncharacterized protein</fullName>
    </submittedName>
</protein>
<evidence type="ECO:0000313" key="1">
    <source>
        <dbReference type="EMBL" id="UOO82414.1"/>
    </source>
</evidence>
<keyword evidence="2" id="KW-1185">Reference proteome</keyword>
<name>A0ABY4DTP6_9NEIS</name>
<dbReference type="EMBL" id="CP091508">
    <property type="protein sequence ID" value="UOO82414.1"/>
    <property type="molecule type" value="Genomic_DNA"/>
</dbReference>
<dbReference type="Proteomes" id="UP000829817">
    <property type="component" value="Chromosome"/>
</dbReference>
<accession>A0ABY4DTP6</accession>